<dbReference type="Gene3D" id="3.40.50.300">
    <property type="entry name" value="P-loop containing nucleotide triphosphate hydrolases"/>
    <property type="match status" value="1"/>
</dbReference>
<dbReference type="Proteomes" id="UP000807769">
    <property type="component" value="Unassembled WGS sequence"/>
</dbReference>
<feature type="domain" description="G" evidence="1">
    <location>
        <begin position="13"/>
        <end position="140"/>
    </location>
</feature>
<dbReference type="RefSeq" id="XP_041185930.1">
    <property type="nucleotide sequence ID" value="XM_041341553.1"/>
</dbReference>
<comment type="caution">
    <text evidence="2">The sequence shown here is derived from an EMBL/GenBank/DDBJ whole genome shotgun (WGS) entry which is preliminary data.</text>
</comment>
<evidence type="ECO:0000313" key="3">
    <source>
        <dbReference type="Proteomes" id="UP000807769"/>
    </source>
</evidence>
<dbReference type="SUPFAM" id="SSF52540">
    <property type="entry name" value="P-loop containing nucleoside triphosphate hydrolases"/>
    <property type="match status" value="1"/>
</dbReference>
<sequence length="199" mass="22825">MGKNKSDIRAKNIVIFRAMGAGKSSLINLIADQNITKTGSKLKRCTLTWTKYELPKLFDDEMQCNIFDTVRIDNPEIEPDEYYRSIKNASRLLRKLDEYGGTSLLVYCIQKCRDTGALQSNYQLFREVLYQRRAPIVMVVTCLEEEAVIEEWWAGNRTSLEASQIIVEGHACATTLKAEDEKYRKSREAVRVTPVFAGW</sequence>
<accession>A0A9P7DQN0</accession>
<evidence type="ECO:0000313" key="2">
    <source>
        <dbReference type="EMBL" id="KAG1800636.1"/>
    </source>
</evidence>
<proteinExistence type="predicted"/>
<dbReference type="AlphaFoldDB" id="A0A9P7DQN0"/>
<dbReference type="InterPro" id="IPR006073">
    <property type="entry name" value="GTP-bd"/>
</dbReference>
<dbReference type="EMBL" id="JABBWG010000110">
    <property type="protein sequence ID" value="KAG1800636.1"/>
    <property type="molecule type" value="Genomic_DNA"/>
</dbReference>
<dbReference type="InterPro" id="IPR027417">
    <property type="entry name" value="P-loop_NTPase"/>
</dbReference>
<name>A0A9P7DQN0_9AGAM</name>
<dbReference type="GO" id="GO:0005525">
    <property type="term" value="F:GTP binding"/>
    <property type="evidence" value="ECO:0007669"/>
    <property type="project" value="InterPro"/>
</dbReference>
<reference evidence="2" key="1">
    <citation type="journal article" date="2020" name="New Phytol.">
        <title>Comparative genomics reveals dynamic genome evolution in host specialist ectomycorrhizal fungi.</title>
        <authorList>
            <person name="Lofgren L.A."/>
            <person name="Nguyen N.H."/>
            <person name="Vilgalys R."/>
            <person name="Ruytinx J."/>
            <person name="Liao H.L."/>
            <person name="Branco S."/>
            <person name="Kuo A."/>
            <person name="LaButti K."/>
            <person name="Lipzen A."/>
            <person name="Andreopoulos W."/>
            <person name="Pangilinan J."/>
            <person name="Riley R."/>
            <person name="Hundley H."/>
            <person name="Na H."/>
            <person name="Barry K."/>
            <person name="Grigoriev I.V."/>
            <person name="Stajich J.E."/>
            <person name="Kennedy P.G."/>
        </authorList>
    </citation>
    <scope>NUCLEOTIDE SEQUENCE</scope>
    <source>
        <strain evidence="2">MN1</strain>
    </source>
</reference>
<dbReference type="OrthoDB" id="8954335at2759"/>
<protein>
    <recommendedName>
        <fullName evidence="1">G domain-containing protein</fullName>
    </recommendedName>
</protein>
<evidence type="ECO:0000259" key="1">
    <source>
        <dbReference type="Pfam" id="PF01926"/>
    </source>
</evidence>
<dbReference type="Pfam" id="PF01926">
    <property type="entry name" value="MMR_HSR1"/>
    <property type="match status" value="1"/>
</dbReference>
<keyword evidence="3" id="KW-1185">Reference proteome</keyword>
<organism evidence="2 3">
    <name type="scientific">Suillus subaureus</name>
    <dbReference type="NCBI Taxonomy" id="48587"/>
    <lineage>
        <taxon>Eukaryota</taxon>
        <taxon>Fungi</taxon>
        <taxon>Dikarya</taxon>
        <taxon>Basidiomycota</taxon>
        <taxon>Agaricomycotina</taxon>
        <taxon>Agaricomycetes</taxon>
        <taxon>Agaricomycetidae</taxon>
        <taxon>Boletales</taxon>
        <taxon>Suillineae</taxon>
        <taxon>Suillaceae</taxon>
        <taxon>Suillus</taxon>
    </lineage>
</organism>
<gene>
    <name evidence="2" type="ORF">BJ212DRAFT_1497968</name>
</gene>
<dbReference type="GeneID" id="64635569"/>